<evidence type="ECO:0000259" key="2">
    <source>
        <dbReference type="PROSITE" id="PS51186"/>
    </source>
</evidence>
<proteinExistence type="predicted"/>
<dbReference type="AlphaFoldDB" id="A0A291QXN8"/>
<dbReference type="InterPro" id="IPR000182">
    <property type="entry name" value="GNAT_dom"/>
</dbReference>
<dbReference type="Proteomes" id="UP000220133">
    <property type="component" value="Chromosome"/>
</dbReference>
<sequence length="163" mass="18179">MNYTFKTITAGDDAVLAKLVRQVLTEFGINRPGTAYTDPTTDHLSRLYTGARAQYWVVTVDEKIVGGAGIRQLEGSNEDVCELQRVFLLPGYRGKGIAKNLIIKALQFAKDIGFKECYLETTPELSQAIGLYLKLGFYHLDQAMGNTGHFTCTTYMLKDLLKD</sequence>
<evidence type="ECO:0000313" key="3">
    <source>
        <dbReference type="EMBL" id="ATL48681.1"/>
    </source>
</evidence>
<name>A0A291QXN8_9BACT</name>
<gene>
    <name evidence="3" type="ORF">COR50_16770</name>
</gene>
<dbReference type="InterPro" id="IPR050769">
    <property type="entry name" value="NAT_camello-type"/>
</dbReference>
<keyword evidence="1 3" id="KW-0808">Transferase</keyword>
<dbReference type="EMBL" id="CP023777">
    <property type="protein sequence ID" value="ATL48681.1"/>
    <property type="molecule type" value="Genomic_DNA"/>
</dbReference>
<dbReference type="InterPro" id="IPR016181">
    <property type="entry name" value="Acyl_CoA_acyltransferase"/>
</dbReference>
<dbReference type="KEGG" id="cbae:COR50_16770"/>
<dbReference type="Pfam" id="PF00583">
    <property type="entry name" value="Acetyltransf_1"/>
    <property type="match status" value="1"/>
</dbReference>
<dbReference type="Gene3D" id="3.40.630.30">
    <property type="match status" value="1"/>
</dbReference>
<organism evidence="3 4">
    <name type="scientific">Chitinophaga caeni</name>
    <dbReference type="NCBI Taxonomy" id="2029983"/>
    <lineage>
        <taxon>Bacteria</taxon>
        <taxon>Pseudomonadati</taxon>
        <taxon>Bacteroidota</taxon>
        <taxon>Chitinophagia</taxon>
        <taxon>Chitinophagales</taxon>
        <taxon>Chitinophagaceae</taxon>
        <taxon>Chitinophaga</taxon>
    </lineage>
</organism>
<accession>A0A291QXN8</accession>
<protein>
    <submittedName>
        <fullName evidence="3">GNAT family N-acetyltransferase</fullName>
    </submittedName>
</protein>
<dbReference type="OrthoDB" id="5419426at2"/>
<feature type="domain" description="N-acetyltransferase" evidence="2">
    <location>
        <begin position="3"/>
        <end position="161"/>
    </location>
</feature>
<dbReference type="PROSITE" id="PS51186">
    <property type="entry name" value="GNAT"/>
    <property type="match status" value="1"/>
</dbReference>
<reference evidence="3 4" key="1">
    <citation type="submission" date="2017-10" db="EMBL/GenBank/DDBJ databases">
        <title>Paenichitinophaga pekingensis gen. nov., sp. nov., isolated from activated sludge.</title>
        <authorList>
            <person name="Jin D."/>
            <person name="Kong X."/>
            <person name="Deng Y."/>
            <person name="Bai Z."/>
        </authorList>
    </citation>
    <scope>NUCLEOTIDE SEQUENCE [LARGE SCALE GENOMIC DNA]</scope>
    <source>
        <strain evidence="3 4">13</strain>
    </source>
</reference>
<keyword evidence="4" id="KW-1185">Reference proteome</keyword>
<evidence type="ECO:0000256" key="1">
    <source>
        <dbReference type="ARBA" id="ARBA00022679"/>
    </source>
</evidence>
<dbReference type="GO" id="GO:0008080">
    <property type="term" value="F:N-acetyltransferase activity"/>
    <property type="evidence" value="ECO:0007669"/>
    <property type="project" value="InterPro"/>
</dbReference>
<dbReference type="PANTHER" id="PTHR13947:SF37">
    <property type="entry name" value="LD18367P"/>
    <property type="match status" value="1"/>
</dbReference>
<dbReference type="PANTHER" id="PTHR13947">
    <property type="entry name" value="GNAT FAMILY N-ACETYLTRANSFERASE"/>
    <property type="match status" value="1"/>
</dbReference>
<dbReference type="RefSeq" id="WP_098195054.1">
    <property type="nucleotide sequence ID" value="NZ_CP023777.1"/>
</dbReference>
<dbReference type="CDD" id="cd04301">
    <property type="entry name" value="NAT_SF"/>
    <property type="match status" value="1"/>
</dbReference>
<dbReference type="SUPFAM" id="SSF55729">
    <property type="entry name" value="Acyl-CoA N-acyltransferases (Nat)"/>
    <property type="match status" value="1"/>
</dbReference>
<evidence type="ECO:0000313" key="4">
    <source>
        <dbReference type="Proteomes" id="UP000220133"/>
    </source>
</evidence>